<dbReference type="GO" id="GO:0001403">
    <property type="term" value="P:invasive growth in response to glucose limitation"/>
    <property type="evidence" value="ECO:0007669"/>
    <property type="project" value="EnsemblFungi"/>
</dbReference>
<dbReference type="GO" id="GO:0000747">
    <property type="term" value="P:conjugation with cellular fusion"/>
    <property type="evidence" value="ECO:0007669"/>
    <property type="project" value="EnsemblFungi"/>
</dbReference>
<keyword evidence="8" id="KW-1185">Reference proteome</keyword>
<dbReference type="InParanoid" id="I2GVH5"/>
<dbReference type="GO" id="GO:2000220">
    <property type="term" value="P:regulation of pseudohyphal growth"/>
    <property type="evidence" value="ECO:0007669"/>
    <property type="project" value="TreeGrafter"/>
</dbReference>
<dbReference type="InterPro" id="IPR052127">
    <property type="entry name" value="STE12_transcription_factor"/>
</dbReference>
<dbReference type="STRING" id="1071380.I2GVH5"/>
<feature type="region of interest" description="Disordered" evidence="6">
    <location>
        <begin position="362"/>
        <end position="387"/>
    </location>
</feature>
<feature type="compositionally biased region" description="Low complexity" evidence="6">
    <location>
        <begin position="450"/>
        <end position="501"/>
    </location>
</feature>
<dbReference type="HOGENOM" id="CLU_019798_0_0_1"/>
<dbReference type="GO" id="GO:0003700">
    <property type="term" value="F:DNA-binding transcription factor activity"/>
    <property type="evidence" value="ECO:0007669"/>
    <property type="project" value="EnsemblFungi"/>
</dbReference>
<dbReference type="GO" id="GO:1990527">
    <property type="term" value="C:Tec1p-Ste12p-Dig1p complex"/>
    <property type="evidence" value="ECO:0007669"/>
    <property type="project" value="EnsemblFungi"/>
</dbReference>
<gene>
    <name evidence="7" type="primary">TBLA0A03270</name>
    <name evidence="7" type="ORF">TBLA_0A03270</name>
</gene>
<proteinExistence type="inferred from homology"/>
<evidence type="ECO:0000256" key="3">
    <source>
        <dbReference type="ARBA" id="ARBA00023163"/>
    </source>
</evidence>
<dbReference type="Pfam" id="PF02200">
    <property type="entry name" value="STE"/>
    <property type="match status" value="1"/>
</dbReference>
<dbReference type="EMBL" id="HE806316">
    <property type="protein sequence ID" value="CCH58127.1"/>
    <property type="molecule type" value="Genomic_DNA"/>
</dbReference>
<keyword evidence="4" id="KW-0539">Nucleus</keyword>
<dbReference type="GO" id="GO:0045944">
    <property type="term" value="P:positive regulation of transcription by RNA polymerase II"/>
    <property type="evidence" value="ECO:0007669"/>
    <property type="project" value="EnsemblFungi"/>
</dbReference>
<dbReference type="RefSeq" id="XP_004177646.1">
    <property type="nucleotide sequence ID" value="XM_004177598.1"/>
</dbReference>
<dbReference type="SMART" id="SM00424">
    <property type="entry name" value="STE"/>
    <property type="match status" value="1"/>
</dbReference>
<comment type="similarity">
    <text evidence="5">Belongs to the STE12 transcription factor family.</text>
</comment>
<evidence type="ECO:0000256" key="5">
    <source>
        <dbReference type="ARBA" id="ARBA00024345"/>
    </source>
</evidence>
<dbReference type="GO" id="GO:0000122">
    <property type="term" value="P:negative regulation of transcription by RNA polymerase II"/>
    <property type="evidence" value="ECO:0007669"/>
    <property type="project" value="EnsemblFungi"/>
</dbReference>
<feature type="region of interest" description="Disordered" evidence="6">
    <location>
        <begin position="695"/>
        <end position="831"/>
    </location>
</feature>
<evidence type="ECO:0000256" key="1">
    <source>
        <dbReference type="ARBA" id="ARBA00004123"/>
    </source>
</evidence>
<keyword evidence="3" id="KW-0804">Transcription</keyword>
<sequence length="849" mass="96523">MRVGNRTEEVLQVDIIKDSSNQLTTPKEIEESLRLIEDLKFFLATAPVNWQENQIIRRYYLNNDQGFVSCVFWNNLYYITGTDIVKCCMYRMQKFGRDIIYKKKFEEGIFSDLRNLKCGVDATLEQPKSEFLSFLFKNMCLKTQKKQKVFFWFSVPHDKLFADALERDLKREGLNQQSTTKPVNEPSLSFTYDINSSKTLFDQVSDHVQSQRFSTTNSTLNSSSADLLDMIPVETTATTTTTATINNDQLENKNSNKNLNLIKQEQDQTSINSNQENTSQIGIDTSMTNTQNNNDSISPPTRPPSTQDSGMYQTMELEEEVSTDLNSTKNDKNDFPLDYFPVEIEYPEENNVHNQGFDGFYNPNTNNNNPNTNLNNNPNGNLNFPPDNFSLPSNMLYDNAMPALFDEQSIVSPANSNFKPYNYPLVQQPTHQIPLSATRSHMFSYQDPYNNNNSSSNNSNSNINNSNNNNLNNNNSNNNLSNPNNNPNSNMNNPNNSVNQNLRSLKTPQQRTHNINYLQPHPSHRKINESISRKNSIDDSNISVPENTSYKPQVLTIEEPTFPLQQQLNSAYPKQYSSNPYNPSTGYPNIYPNQNYNSMNLNPPVMDFQYQDRNFSGNVYPTGGYDELFPFQDNYDKDYFNIQAENVNWSFMPTQAMQPATNNFANPYHLPYRNTPMSARNSYMMAAGSMWGQPPPPNPNNMMNLGSPYTLNQPASSTNKQFPQNNSSTATTSSNNNQANIYSSQRRRGKYTSNGLHQQIHKSHKITKPSSIQRASSQSSNKEKSIYSNNYKSVSISTSTNRQINPIVENSSSTKNDHTLPVHNKGSTTVSQLNIQPTVDEALLPNDSS</sequence>
<dbReference type="GeneID" id="14492819"/>
<dbReference type="OrthoDB" id="1095242at2759"/>
<feature type="compositionally biased region" description="Low complexity" evidence="6">
    <location>
        <begin position="724"/>
        <end position="740"/>
    </location>
</feature>
<dbReference type="KEGG" id="tbl:TBLA_0A03270"/>
<evidence type="ECO:0000256" key="2">
    <source>
        <dbReference type="ARBA" id="ARBA00023015"/>
    </source>
</evidence>
<dbReference type="InterPro" id="IPR003120">
    <property type="entry name" value="Ste12"/>
</dbReference>
<evidence type="ECO:0000313" key="7">
    <source>
        <dbReference type="EMBL" id="CCH58127.1"/>
    </source>
</evidence>
<feature type="region of interest" description="Disordered" evidence="6">
    <location>
        <begin position="443"/>
        <end position="501"/>
    </location>
</feature>
<accession>I2GVH5</accession>
<feature type="compositionally biased region" description="Polar residues" evidence="6">
    <location>
        <begin position="707"/>
        <end position="723"/>
    </location>
</feature>
<evidence type="ECO:0000256" key="6">
    <source>
        <dbReference type="SAM" id="MobiDB-lite"/>
    </source>
</evidence>
<dbReference type="FunCoup" id="I2GVH5">
    <property type="interactions" value="2606"/>
</dbReference>
<protein>
    <submittedName>
        <fullName evidence="7">Uncharacterized protein</fullName>
    </submittedName>
</protein>
<dbReference type="GO" id="GO:0007124">
    <property type="term" value="P:pseudohyphal growth"/>
    <property type="evidence" value="ECO:0007669"/>
    <property type="project" value="EnsemblFungi"/>
</dbReference>
<reference evidence="7 8" key="1">
    <citation type="journal article" date="2011" name="Proc. Natl. Acad. Sci. U.S.A.">
        <title>Evolutionary erosion of yeast sex chromosomes by mating-type switching accidents.</title>
        <authorList>
            <person name="Gordon J.L."/>
            <person name="Armisen D."/>
            <person name="Proux-Wera E."/>
            <person name="Oheigeartaigh S.S."/>
            <person name="Byrne K.P."/>
            <person name="Wolfe K.H."/>
        </authorList>
    </citation>
    <scope>NUCLEOTIDE SEQUENCE [LARGE SCALE GENOMIC DNA]</scope>
    <source>
        <strain evidence="8">ATCC 34711 / CBS 6284 / DSM 70876 / NBRC 10599 / NRRL Y-10934 / UCD 77-7</strain>
    </source>
</reference>
<evidence type="ECO:0000256" key="4">
    <source>
        <dbReference type="ARBA" id="ARBA00023242"/>
    </source>
</evidence>
<comment type="subcellular location">
    <subcellularLocation>
        <location evidence="1">Nucleus</location>
    </subcellularLocation>
</comment>
<dbReference type="Proteomes" id="UP000002866">
    <property type="component" value="Chromosome 1"/>
</dbReference>
<feature type="compositionally biased region" description="Polar residues" evidence="6">
    <location>
        <begin position="786"/>
        <end position="814"/>
    </location>
</feature>
<dbReference type="GO" id="GO:0071444">
    <property type="term" value="P:cellular response to pheromone"/>
    <property type="evidence" value="ECO:0007669"/>
    <property type="project" value="EnsemblFungi"/>
</dbReference>
<organism evidence="7 8">
    <name type="scientific">Henningerozyma blattae (strain ATCC 34711 / CBS 6284 / DSM 70876 / NBRC 10599 / NRRL Y-10934 / UCD 77-7)</name>
    <name type="common">Yeast</name>
    <name type="synonym">Tetrapisispora blattae</name>
    <dbReference type="NCBI Taxonomy" id="1071380"/>
    <lineage>
        <taxon>Eukaryota</taxon>
        <taxon>Fungi</taxon>
        <taxon>Dikarya</taxon>
        <taxon>Ascomycota</taxon>
        <taxon>Saccharomycotina</taxon>
        <taxon>Saccharomycetes</taxon>
        <taxon>Saccharomycetales</taxon>
        <taxon>Saccharomycetaceae</taxon>
        <taxon>Henningerozyma</taxon>
    </lineage>
</organism>
<keyword evidence="2" id="KW-0805">Transcription regulation</keyword>
<dbReference type="PANTHER" id="PTHR47427">
    <property type="entry name" value="PROTEIN STE12"/>
    <property type="match status" value="1"/>
</dbReference>
<dbReference type="PANTHER" id="PTHR47427:SF1">
    <property type="entry name" value="PROTEIN STE12"/>
    <property type="match status" value="1"/>
</dbReference>
<feature type="compositionally biased region" description="Low complexity" evidence="6">
    <location>
        <begin position="770"/>
        <end position="780"/>
    </location>
</feature>
<dbReference type="GO" id="GO:1990526">
    <property type="term" value="C:Ste12p-Dig1p-Dig2p complex"/>
    <property type="evidence" value="ECO:0007669"/>
    <property type="project" value="EnsemblFungi"/>
</dbReference>
<name>I2GVH5_HENB6</name>
<dbReference type="AlphaFoldDB" id="I2GVH5"/>
<dbReference type="eggNOG" id="ENOG502QTVR">
    <property type="taxonomic scope" value="Eukaryota"/>
</dbReference>
<dbReference type="GO" id="GO:0005654">
    <property type="term" value="C:nucleoplasm"/>
    <property type="evidence" value="ECO:0007669"/>
    <property type="project" value="EnsemblFungi"/>
</dbReference>
<feature type="region of interest" description="Disordered" evidence="6">
    <location>
        <begin position="284"/>
        <end position="310"/>
    </location>
</feature>
<evidence type="ECO:0000313" key="8">
    <source>
        <dbReference type="Proteomes" id="UP000002866"/>
    </source>
</evidence>